<feature type="compositionally biased region" description="Low complexity" evidence="1">
    <location>
        <begin position="62"/>
        <end position="82"/>
    </location>
</feature>
<dbReference type="Proteomes" id="UP000246018">
    <property type="component" value="Unassembled WGS sequence"/>
</dbReference>
<feature type="domain" description="GerMN" evidence="3">
    <location>
        <begin position="87"/>
        <end position="187"/>
    </location>
</feature>
<evidence type="ECO:0000256" key="1">
    <source>
        <dbReference type="SAM" id="MobiDB-lite"/>
    </source>
</evidence>
<evidence type="ECO:0000313" key="6">
    <source>
        <dbReference type="Proteomes" id="UP000246018"/>
    </source>
</evidence>
<dbReference type="InterPro" id="IPR019606">
    <property type="entry name" value="GerMN"/>
</dbReference>
<feature type="signal peptide" evidence="2">
    <location>
        <begin position="1"/>
        <end position="36"/>
    </location>
</feature>
<feature type="region of interest" description="Disordered" evidence="1">
    <location>
        <begin position="297"/>
        <end position="320"/>
    </location>
</feature>
<feature type="compositionally biased region" description="Low complexity" evidence="1">
    <location>
        <begin position="42"/>
        <end position="53"/>
    </location>
</feature>
<feature type="chain" id="PRO_5015464351" description="GerMN domain-containing protein" evidence="2">
    <location>
        <begin position="37"/>
        <end position="320"/>
    </location>
</feature>
<comment type="caution">
    <text evidence="5">The sequence shown here is derived from an EMBL/GenBank/DDBJ whole genome shotgun (WGS) entry which is preliminary data.</text>
</comment>
<feature type="region of interest" description="Disordered" evidence="1">
    <location>
        <begin position="36"/>
        <end position="83"/>
    </location>
</feature>
<dbReference type="AlphaFoldDB" id="A0A2T8FCL3"/>
<organism evidence="5 6">
    <name type="scientific">Nocardioides gansuensis</name>
    <dbReference type="NCBI Taxonomy" id="2138300"/>
    <lineage>
        <taxon>Bacteria</taxon>
        <taxon>Bacillati</taxon>
        <taxon>Actinomycetota</taxon>
        <taxon>Actinomycetes</taxon>
        <taxon>Propionibacteriales</taxon>
        <taxon>Nocardioidaceae</taxon>
        <taxon>Nocardioides</taxon>
    </lineage>
</organism>
<proteinExistence type="predicted"/>
<keyword evidence="2" id="KW-0732">Signal</keyword>
<name>A0A2T8FCL3_9ACTN</name>
<dbReference type="RefSeq" id="WP_116571927.1">
    <property type="nucleotide sequence ID" value="NZ_QDGZ01000003.1"/>
</dbReference>
<gene>
    <name evidence="5" type="ORF">DDE18_09190</name>
</gene>
<evidence type="ECO:0008006" key="7">
    <source>
        <dbReference type="Google" id="ProtNLM"/>
    </source>
</evidence>
<evidence type="ECO:0000256" key="2">
    <source>
        <dbReference type="SAM" id="SignalP"/>
    </source>
</evidence>
<dbReference type="Pfam" id="PF10648">
    <property type="entry name" value="Gmad2"/>
    <property type="match status" value="1"/>
</dbReference>
<reference evidence="5 6" key="1">
    <citation type="submission" date="2018-04" db="EMBL/GenBank/DDBJ databases">
        <title>Genome of Nocardioides gansuensis WSJ-1.</title>
        <authorList>
            <person name="Wu S."/>
            <person name="Wang G."/>
        </authorList>
    </citation>
    <scope>NUCLEOTIDE SEQUENCE [LARGE SCALE GENOMIC DNA]</scope>
    <source>
        <strain evidence="5 6">WSJ-1</strain>
    </source>
</reference>
<evidence type="ECO:0000259" key="3">
    <source>
        <dbReference type="Pfam" id="PF10646"/>
    </source>
</evidence>
<sequence length="320" mass="33644">MTSPLSSPSGRAFLRRRTGALAAVALLSLAALTACGEDDPAADPSPAAGTSATEAPTDEQSPTETSEPTESPSEPASEPAAEGTVVPVYWVGDTPQGPRLFREFRKVDGDPLTEAARLVAGGTPTDPDYRTLWPAVELSAQATDGVLLVQIPSDAFTERPDGMSERDARLALQQLVYTLQGVQQARVPVLVKRGGSDFRLFGLPTDREFSQAKPLDVLGLVSVTSPEQGATVTGDVLKAGGVASSFEATVPWEVRQGDTVVLEGFSTAEGWMDKLYPWEAEIDISSLAPGDYTFAAMTDDPSGGAEGAGPTEDTKDFTVR</sequence>
<evidence type="ECO:0000313" key="5">
    <source>
        <dbReference type="EMBL" id="PVG83448.1"/>
    </source>
</evidence>
<evidence type="ECO:0000259" key="4">
    <source>
        <dbReference type="Pfam" id="PF10648"/>
    </source>
</evidence>
<keyword evidence="6" id="KW-1185">Reference proteome</keyword>
<dbReference type="Pfam" id="PF10646">
    <property type="entry name" value="Germane"/>
    <property type="match status" value="1"/>
</dbReference>
<dbReference type="EMBL" id="QDGZ01000003">
    <property type="protein sequence ID" value="PVG83448.1"/>
    <property type="molecule type" value="Genomic_DNA"/>
</dbReference>
<accession>A0A2T8FCL3</accession>
<feature type="domain" description="Bacterial spore germination immunoglobulin-like" evidence="4">
    <location>
        <begin position="221"/>
        <end position="305"/>
    </location>
</feature>
<dbReference type="InterPro" id="IPR018911">
    <property type="entry name" value="Gmad2_Ig-like_dom"/>
</dbReference>
<protein>
    <recommendedName>
        <fullName evidence="7">GerMN domain-containing protein</fullName>
    </recommendedName>
</protein>
<dbReference type="OrthoDB" id="4843507at2"/>